<dbReference type="KEGG" id="dosa:Os07g0515000"/>
<dbReference type="InterPro" id="IPR029063">
    <property type="entry name" value="SAM-dependent_MTases_sf"/>
</dbReference>
<sequence>VKSITNIAKTHGLSWNVTVEHVERVKWYGPHIRHLVVDVKCRAT</sequence>
<feature type="non-terminal residue" evidence="1">
    <location>
        <position position="1"/>
    </location>
</feature>
<dbReference type="Gramene" id="Os07t0515000-01">
    <property type="protein sequence ID" value="Os07t0515000-01"/>
    <property type="gene ID" value="Os07g0515000"/>
</dbReference>
<gene>
    <name evidence="1" type="ordered locus">Os07g0515000</name>
    <name evidence="1" type="ORF">OSNPB_070515000</name>
</gene>
<accession>A0A0P0X700</accession>
<proteinExistence type="predicted"/>
<reference evidence="1 2" key="2">
    <citation type="journal article" date="2013" name="Plant Cell Physiol.">
        <title>Rice Annotation Project Database (RAP-DB): an integrative and interactive database for rice genomics.</title>
        <authorList>
            <person name="Sakai H."/>
            <person name="Lee S.S."/>
            <person name="Tanaka T."/>
            <person name="Numa H."/>
            <person name="Kim J."/>
            <person name="Kawahara Y."/>
            <person name="Wakimoto H."/>
            <person name="Yang C.C."/>
            <person name="Iwamoto M."/>
            <person name="Abe T."/>
            <person name="Yamada Y."/>
            <person name="Muto A."/>
            <person name="Inokuchi H."/>
            <person name="Ikemura T."/>
            <person name="Matsumoto T."/>
            <person name="Sasaki T."/>
            <person name="Itoh T."/>
        </authorList>
    </citation>
    <scope>NUCLEOTIDE SEQUENCE [LARGE SCALE GENOMIC DNA]</scope>
    <source>
        <strain evidence="2">cv. Nipponbare</strain>
    </source>
</reference>
<dbReference type="Gene3D" id="3.40.50.150">
    <property type="entry name" value="Vaccinia Virus protein VP39"/>
    <property type="match status" value="1"/>
</dbReference>
<protein>
    <submittedName>
        <fullName evidence="1">Os07g0515000 protein</fullName>
    </submittedName>
</protein>
<evidence type="ECO:0000313" key="2">
    <source>
        <dbReference type="Proteomes" id="UP000059680"/>
    </source>
</evidence>
<reference evidence="1 2" key="3">
    <citation type="journal article" date="2013" name="Rice">
        <title>Improvement of the Oryza sativa Nipponbare reference genome using next generation sequence and optical map data.</title>
        <authorList>
            <person name="Kawahara Y."/>
            <person name="de la Bastide M."/>
            <person name="Hamilton J.P."/>
            <person name="Kanamori H."/>
            <person name="McCombie W.R."/>
            <person name="Ouyang S."/>
            <person name="Schwartz D.C."/>
            <person name="Tanaka T."/>
            <person name="Wu J."/>
            <person name="Zhou S."/>
            <person name="Childs K.L."/>
            <person name="Davidson R.M."/>
            <person name="Lin H."/>
            <person name="Quesada-Ocampo L."/>
            <person name="Vaillancourt B."/>
            <person name="Sakai H."/>
            <person name="Lee S.S."/>
            <person name="Kim J."/>
            <person name="Numa H."/>
            <person name="Itoh T."/>
            <person name="Buell C.R."/>
            <person name="Matsumoto T."/>
        </authorList>
    </citation>
    <scope>NUCLEOTIDE SEQUENCE [LARGE SCALE GENOMIC DNA]</scope>
    <source>
        <strain evidence="2">cv. Nipponbare</strain>
    </source>
</reference>
<keyword evidence="2" id="KW-1185">Reference proteome</keyword>
<name>A0A0P0X700_ORYSJ</name>
<dbReference type="AlphaFoldDB" id="A0A0P0X700"/>
<evidence type="ECO:0000313" key="1">
    <source>
        <dbReference type="EMBL" id="BAT01748.1"/>
    </source>
</evidence>
<dbReference type="EMBL" id="AP014963">
    <property type="protein sequence ID" value="BAT01748.1"/>
    <property type="molecule type" value="Genomic_DNA"/>
</dbReference>
<reference evidence="2" key="1">
    <citation type="journal article" date="2005" name="Nature">
        <title>The map-based sequence of the rice genome.</title>
        <authorList>
            <consortium name="International rice genome sequencing project (IRGSP)"/>
            <person name="Matsumoto T."/>
            <person name="Wu J."/>
            <person name="Kanamori H."/>
            <person name="Katayose Y."/>
            <person name="Fujisawa M."/>
            <person name="Namiki N."/>
            <person name="Mizuno H."/>
            <person name="Yamamoto K."/>
            <person name="Antonio B.A."/>
            <person name="Baba T."/>
            <person name="Sakata K."/>
            <person name="Nagamura Y."/>
            <person name="Aoki H."/>
            <person name="Arikawa K."/>
            <person name="Arita K."/>
            <person name="Bito T."/>
            <person name="Chiden Y."/>
            <person name="Fujitsuka N."/>
            <person name="Fukunaka R."/>
            <person name="Hamada M."/>
            <person name="Harada C."/>
            <person name="Hayashi A."/>
            <person name="Hijishita S."/>
            <person name="Honda M."/>
            <person name="Hosokawa S."/>
            <person name="Ichikawa Y."/>
            <person name="Idonuma A."/>
            <person name="Iijima M."/>
            <person name="Ikeda M."/>
            <person name="Ikeno M."/>
            <person name="Ito K."/>
            <person name="Ito S."/>
            <person name="Ito T."/>
            <person name="Ito Y."/>
            <person name="Ito Y."/>
            <person name="Iwabuchi A."/>
            <person name="Kamiya K."/>
            <person name="Karasawa W."/>
            <person name="Kurita K."/>
            <person name="Katagiri S."/>
            <person name="Kikuta A."/>
            <person name="Kobayashi H."/>
            <person name="Kobayashi N."/>
            <person name="Machita K."/>
            <person name="Maehara T."/>
            <person name="Masukawa M."/>
            <person name="Mizubayashi T."/>
            <person name="Mukai Y."/>
            <person name="Nagasaki H."/>
            <person name="Nagata Y."/>
            <person name="Naito S."/>
            <person name="Nakashima M."/>
            <person name="Nakama Y."/>
            <person name="Nakamichi Y."/>
            <person name="Nakamura M."/>
            <person name="Meguro A."/>
            <person name="Negishi M."/>
            <person name="Ohta I."/>
            <person name="Ohta T."/>
            <person name="Okamoto M."/>
            <person name="Ono N."/>
            <person name="Saji S."/>
            <person name="Sakaguchi M."/>
            <person name="Sakai K."/>
            <person name="Shibata M."/>
            <person name="Shimokawa T."/>
            <person name="Song J."/>
            <person name="Takazaki Y."/>
            <person name="Terasawa K."/>
            <person name="Tsugane M."/>
            <person name="Tsuji K."/>
            <person name="Ueda S."/>
            <person name="Waki K."/>
            <person name="Yamagata H."/>
            <person name="Yamamoto M."/>
            <person name="Yamamoto S."/>
            <person name="Yamane H."/>
            <person name="Yoshiki S."/>
            <person name="Yoshihara R."/>
            <person name="Yukawa K."/>
            <person name="Zhong H."/>
            <person name="Yano M."/>
            <person name="Yuan Q."/>
            <person name="Ouyang S."/>
            <person name="Liu J."/>
            <person name="Jones K.M."/>
            <person name="Gansberger K."/>
            <person name="Moffat K."/>
            <person name="Hill J."/>
            <person name="Bera J."/>
            <person name="Fadrosh D."/>
            <person name="Jin S."/>
            <person name="Johri S."/>
            <person name="Kim M."/>
            <person name="Overton L."/>
            <person name="Reardon M."/>
            <person name="Tsitrin T."/>
            <person name="Vuong H."/>
            <person name="Weaver B."/>
            <person name="Ciecko A."/>
            <person name="Tallon L."/>
            <person name="Jackson J."/>
            <person name="Pai G."/>
            <person name="Aken S.V."/>
            <person name="Utterback T."/>
            <person name="Reidmuller S."/>
            <person name="Feldblyum T."/>
            <person name="Hsiao J."/>
            <person name="Zismann V."/>
            <person name="Iobst S."/>
            <person name="de Vazeille A.R."/>
            <person name="Buell C.R."/>
            <person name="Ying K."/>
            <person name="Li Y."/>
            <person name="Lu T."/>
            <person name="Huang Y."/>
            <person name="Zhao Q."/>
            <person name="Feng Q."/>
            <person name="Zhang L."/>
            <person name="Zhu J."/>
            <person name="Weng Q."/>
            <person name="Mu J."/>
            <person name="Lu Y."/>
            <person name="Fan D."/>
            <person name="Liu Y."/>
            <person name="Guan J."/>
            <person name="Zhang Y."/>
            <person name="Yu S."/>
            <person name="Liu X."/>
            <person name="Zhang Y."/>
            <person name="Hong G."/>
            <person name="Han B."/>
            <person name="Choisne N."/>
            <person name="Demange N."/>
            <person name="Orjeda G."/>
            <person name="Samain S."/>
            <person name="Cattolico L."/>
            <person name="Pelletier E."/>
            <person name="Couloux A."/>
            <person name="Segurens B."/>
            <person name="Wincker P."/>
            <person name="D'Hont A."/>
            <person name="Scarpelli C."/>
            <person name="Weissenbach J."/>
            <person name="Salanoubat M."/>
            <person name="Quetier F."/>
            <person name="Yu Y."/>
            <person name="Kim H.R."/>
            <person name="Rambo T."/>
            <person name="Currie J."/>
            <person name="Collura K."/>
            <person name="Luo M."/>
            <person name="Yang T."/>
            <person name="Ammiraju J.S.S."/>
            <person name="Engler F."/>
            <person name="Soderlund C."/>
            <person name="Wing R.A."/>
            <person name="Palmer L.E."/>
            <person name="de la Bastide M."/>
            <person name="Spiegel L."/>
            <person name="Nascimento L."/>
            <person name="Zutavern T."/>
            <person name="O'Shaughnessy A."/>
            <person name="Dike S."/>
            <person name="Dedhia N."/>
            <person name="Preston R."/>
            <person name="Balija V."/>
            <person name="McCombie W.R."/>
            <person name="Chow T."/>
            <person name="Chen H."/>
            <person name="Chung M."/>
            <person name="Chen C."/>
            <person name="Shaw J."/>
            <person name="Wu H."/>
            <person name="Hsiao K."/>
            <person name="Chao Y."/>
            <person name="Chu M."/>
            <person name="Cheng C."/>
            <person name="Hour A."/>
            <person name="Lee P."/>
            <person name="Lin S."/>
            <person name="Lin Y."/>
            <person name="Liou J."/>
            <person name="Liu S."/>
            <person name="Hsing Y."/>
            <person name="Raghuvanshi S."/>
            <person name="Mohanty A."/>
            <person name="Bharti A.K."/>
            <person name="Gaur A."/>
            <person name="Gupta V."/>
            <person name="Kumar D."/>
            <person name="Ravi V."/>
            <person name="Vij S."/>
            <person name="Kapur A."/>
            <person name="Khurana P."/>
            <person name="Khurana P."/>
            <person name="Khurana J.P."/>
            <person name="Tyagi A.K."/>
            <person name="Gaikwad K."/>
            <person name="Singh A."/>
            <person name="Dalal V."/>
            <person name="Srivastava S."/>
            <person name="Dixit A."/>
            <person name="Pal A.K."/>
            <person name="Ghazi I.A."/>
            <person name="Yadav M."/>
            <person name="Pandit A."/>
            <person name="Bhargava A."/>
            <person name="Sureshbabu K."/>
            <person name="Batra K."/>
            <person name="Sharma T.R."/>
            <person name="Mohapatra T."/>
            <person name="Singh N.K."/>
            <person name="Messing J."/>
            <person name="Nelson A.B."/>
            <person name="Fuks G."/>
            <person name="Kavchok S."/>
            <person name="Keizer G."/>
            <person name="Linton E."/>
            <person name="Llaca V."/>
            <person name="Song R."/>
            <person name="Tanyolac B."/>
            <person name="Young S."/>
            <person name="Ho-Il K."/>
            <person name="Hahn J.H."/>
            <person name="Sangsakoo G."/>
            <person name="Vanavichit A."/>
            <person name="de Mattos Luiz.A.T."/>
            <person name="Zimmer P.D."/>
            <person name="Malone G."/>
            <person name="Dellagostin O."/>
            <person name="de Oliveira A.C."/>
            <person name="Bevan M."/>
            <person name="Bancroft I."/>
            <person name="Minx P."/>
            <person name="Cordum H."/>
            <person name="Wilson R."/>
            <person name="Cheng Z."/>
            <person name="Jin W."/>
            <person name="Jiang J."/>
            <person name="Leong S.A."/>
            <person name="Iwama H."/>
            <person name="Gojobori T."/>
            <person name="Itoh T."/>
            <person name="Niimura Y."/>
            <person name="Fujii Y."/>
            <person name="Habara T."/>
            <person name="Sakai H."/>
            <person name="Sato Y."/>
            <person name="Wilson G."/>
            <person name="Kumar K."/>
            <person name="McCouch S."/>
            <person name="Juretic N."/>
            <person name="Hoen D."/>
            <person name="Wright S."/>
            <person name="Bruskiewich R."/>
            <person name="Bureau T."/>
            <person name="Miyao A."/>
            <person name="Hirochika H."/>
            <person name="Nishikawa T."/>
            <person name="Kadowaki K."/>
            <person name="Sugiura M."/>
            <person name="Burr B."/>
            <person name="Sasaki T."/>
        </authorList>
    </citation>
    <scope>NUCLEOTIDE SEQUENCE [LARGE SCALE GENOMIC DNA]</scope>
    <source>
        <strain evidence="2">cv. Nipponbare</strain>
    </source>
</reference>
<organism evidence="1 2">
    <name type="scientific">Oryza sativa subsp. japonica</name>
    <name type="common">Rice</name>
    <dbReference type="NCBI Taxonomy" id="39947"/>
    <lineage>
        <taxon>Eukaryota</taxon>
        <taxon>Viridiplantae</taxon>
        <taxon>Streptophyta</taxon>
        <taxon>Embryophyta</taxon>
        <taxon>Tracheophyta</taxon>
        <taxon>Spermatophyta</taxon>
        <taxon>Magnoliopsida</taxon>
        <taxon>Liliopsida</taxon>
        <taxon>Poales</taxon>
        <taxon>Poaceae</taxon>
        <taxon>BOP clade</taxon>
        <taxon>Oryzoideae</taxon>
        <taxon>Oryzeae</taxon>
        <taxon>Oryzinae</taxon>
        <taxon>Oryza</taxon>
        <taxon>Oryza sativa</taxon>
    </lineage>
</organism>
<dbReference type="Proteomes" id="UP000059680">
    <property type="component" value="Chromosome 7"/>
</dbReference>